<dbReference type="EMBL" id="LXLX01000066">
    <property type="protein sequence ID" value="OFD87600.1"/>
    <property type="molecule type" value="Genomic_DNA"/>
</dbReference>
<dbReference type="Pfam" id="PF26349">
    <property type="entry name" value="YoqH"/>
    <property type="match status" value="1"/>
</dbReference>
<proteinExistence type="predicted"/>
<gene>
    <name evidence="1" type="ORF">BWGOE11_56490</name>
</gene>
<evidence type="ECO:0000313" key="1">
    <source>
        <dbReference type="EMBL" id="OFD87600.1"/>
    </source>
</evidence>
<name>A0A1E8BEW3_BACMY</name>
<evidence type="ECO:0000313" key="2">
    <source>
        <dbReference type="Proteomes" id="UP000175835"/>
    </source>
</evidence>
<accession>A0A1E8BEW3</accession>
<evidence type="ECO:0008006" key="3">
    <source>
        <dbReference type="Google" id="ProtNLM"/>
    </source>
</evidence>
<dbReference type="RefSeq" id="WP_070147306.1">
    <property type="nucleotide sequence ID" value="NZ_LXLX01000066.1"/>
</dbReference>
<comment type="caution">
    <text evidence="1">The sequence shown here is derived from an EMBL/GenBank/DDBJ whole genome shotgun (WGS) entry which is preliminary data.</text>
</comment>
<organism evidence="1 2">
    <name type="scientific">Bacillus mycoides</name>
    <dbReference type="NCBI Taxonomy" id="1405"/>
    <lineage>
        <taxon>Bacteria</taxon>
        <taxon>Bacillati</taxon>
        <taxon>Bacillota</taxon>
        <taxon>Bacilli</taxon>
        <taxon>Bacillales</taxon>
        <taxon>Bacillaceae</taxon>
        <taxon>Bacillus</taxon>
        <taxon>Bacillus cereus group</taxon>
    </lineage>
</organism>
<dbReference type="PATRIC" id="fig|86662.28.peg.5799"/>
<sequence>MRKFIWVLVLVIIIVVSPNQIQADSSPSLPCSLILEPINKEDKNAKGVALVYKVKLTLSFPRTSISIHALHLPDPSTLGNYDMYEGFAFIPDEISWRFKMYPSVEEGGSTWAGRIDIITAEMKGVQIQVRPSNSKTEKLGRPILTNSIKYCK</sequence>
<reference evidence="1 2" key="1">
    <citation type="submission" date="2016-05" db="EMBL/GenBank/DDBJ databases">
        <title>Bacillus thuringiensis and Bacillus weihenstephanensis as novel biocontrol agents of wilt causing Verticillium species.</title>
        <authorList>
            <person name="Hollensteiner J."/>
            <person name="Wemheuer F."/>
            <person name="Harting R."/>
            <person name="Kolarzyk A."/>
            <person name="Diaz-Valerio S."/>
            <person name="Poehlein A."/>
            <person name="Brzuszkiewicz E."/>
            <person name="Nesemann K."/>
            <person name="Braus-Stromeyer S."/>
            <person name="Braus G."/>
            <person name="Daniel R."/>
            <person name="Liesegang H."/>
        </authorList>
    </citation>
    <scope>NUCLEOTIDE SEQUENCE [LARGE SCALE GENOMIC DNA]</scope>
    <source>
        <strain evidence="1 2">GOE11</strain>
    </source>
</reference>
<dbReference type="AlphaFoldDB" id="A0A1E8BEW3"/>
<dbReference type="Proteomes" id="UP000175835">
    <property type="component" value="Unassembled WGS sequence"/>
</dbReference>
<dbReference type="InterPro" id="IPR058968">
    <property type="entry name" value="YoqH-like"/>
</dbReference>
<protein>
    <recommendedName>
        <fullName evidence="3">Phage SPbeta</fullName>
    </recommendedName>
</protein>